<evidence type="ECO:0000259" key="2">
    <source>
        <dbReference type="SMART" id="SM00943"/>
    </source>
</evidence>
<dbReference type="InterPro" id="IPR015330">
    <property type="entry name" value="DNA_primase/pol_bifunc_N"/>
</dbReference>
<evidence type="ECO:0000256" key="1">
    <source>
        <dbReference type="SAM" id="MobiDB-lite"/>
    </source>
</evidence>
<evidence type="ECO:0000313" key="3">
    <source>
        <dbReference type="EMBL" id="XAT63316.1"/>
    </source>
</evidence>
<evidence type="ECO:0000313" key="4">
    <source>
        <dbReference type="Proteomes" id="UP001492541"/>
    </source>
</evidence>
<dbReference type="EMBL" id="CP087714">
    <property type="protein sequence ID" value="XAT63316.1"/>
    <property type="molecule type" value="Genomic_DNA"/>
</dbReference>
<sequence length="891" mass="102417">MSTLLEHAKQYLQEGFSIIPVALIKLPDGKSRKPALVDWKKYQLSPPTLEEVKSWFSNPEQFQAIRNGNKIGIAIVTGKVSGNLAVIDFDSKEVAGEFLGELYEANPELYEKFISTWVVETGKGYHYYFRVRDPDPKFFNNRIGIRPGIDIRAEGGFVVCPPSPHPSGKFYRFVNKPERIAELSWEEYLSLLRILEKNEGLESRFERTFEQDPAPRKSKESSTSKDGEKLSESKILEIVNLIRPIYRQGYRNYIIMFLSGWLRKAGVDYSSARRIVEILAEGDEEKDLRLYVLDRTYGLKGNPPSEEELKGKSGLQEIAEKLLGEFQSLELIRRLEEKLGRSSPFRDSIFSLIDFSRKLYYVANPRKGIIARAYEDQKNGGIVYKELIAETCPVRVVVFEDPLGGVRKFEIEFDGLLKKTIGPAELEVIVQRLKAEGIVKHKRLIEDALSSLVIAFIRNGKAEIRRELEKPGFYFFEGEIRAVKWEAEEFTKEDLERSLLLLRELREEWYNHLADRFTTIIKWGILAPFSYAIKQIRGTYGIHFPWLLLHGSASTGKSTLGKIIRAIWNLPPEEKGGSHIDTVPRFGKVVSETTFPILINEVADVLSKDSLREILKSSIESPFARGRYVQGVYVEEPALSPMIFTTNKTYPSDDALLRRFIGILFSLSDRVSGERVREFENKVLPRIHDLRFLGYFVFQRIAENPELLKKDWLETSTLLLREAYEFAGLEVPSWIDEAHEGESLEDITELVNEEIRARLLEDINQRYSRHISKVEVTVENGTFYAPDLDYRLKALIRENFLPWAYLKGEDVVITNSVLKVLDGLAVDSLKSLAERFGWKYGKMRVGNKTPWAIRVSLSEFVNFLKGLEEQEETGREDYSGDFEHYEEVMGL</sequence>
<dbReference type="SMART" id="SM00943">
    <property type="entry name" value="Prim-Pol"/>
    <property type="match status" value="1"/>
</dbReference>
<feature type="region of interest" description="Disordered" evidence="1">
    <location>
        <begin position="206"/>
        <end position="228"/>
    </location>
</feature>
<organism evidence="3 4">
    <name type="scientific">Geoglobus acetivorans</name>
    <dbReference type="NCBI Taxonomy" id="565033"/>
    <lineage>
        <taxon>Archaea</taxon>
        <taxon>Methanobacteriati</taxon>
        <taxon>Methanobacteriota</taxon>
        <taxon>Archaeoglobi</taxon>
        <taxon>Archaeoglobales</taxon>
        <taxon>Archaeoglobaceae</taxon>
        <taxon>Geoglobus</taxon>
    </lineage>
</organism>
<dbReference type="RefSeq" id="WP_193808379.1">
    <property type="nucleotide sequence ID" value="NZ_CP087714.1"/>
</dbReference>
<dbReference type="Pfam" id="PF09250">
    <property type="entry name" value="Prim-Pol"/>
    <property type="match status" value="1"/>
</dbReference>
<dbReference type="Proteomes" id="UP001492541">
    <property type="component" value="Chromosome"/>
</dbReference>
<dbReference type="Gene3D" id="3.30.720.160">
    <property type="entry name" value="Bifunctional DNA primase/polymerase, N-terminal"/>
    <property type="match status" value="1"/>
</dbReference>
<gene>
    <name evidence="3" type="ORF">LPQ35_08630</name>
</gene>
<accession>A0ABZ3H177</accession>
<protein>
    <submittedName>
        <fullName evidence="3">Bifunctional DNA primase/polymerase</fullName>
    </submittedName>
</protein>
<keyword evidence="4" id="KW-1185">Reference proteome</keyword>
<dbReference type="SUPFAM" id="SSF52540">
    <property type="entry name" value="P-loop containing nucleoside triphosphate hydrolases"/>
    <property type="match status" value="1"/>
</dbReference>
<feature type="domain" description="DNA primase/polymerase bifunctional N-terminal" evidence="2">
    <location>
        <begin position="8"/>
        <end position="183"/>
    </location>
</feature>
<dbReference type="GeneID" id="90449752"/>
<dbReference type="InterPro" id="IPR027417">
    <property type="entry name" value="P-loop_NTPase"/>
</dbReference>
<dbReference type="CDD" id="cd04859">
    <property type="entry name" value="Prim_Pol"/>
    <property type="match status" value="1"/>
</dbReference>
<dbReference type="SUPFAM" id="SSF56747">
    <property type="entry name" value="Prim-pol domain"/>
    <property type="match status" value="1"/>
</dbReference>
<name>A0ABZ3H177_GEOAI</name>
<proteinExistence type="predicted"/>
<reference evidence="3 4" key="1">
    <citation type="submission" date="2021-11" db="EMBL/GenBank/DDBJ databases">
        <title>Whole genome of Geoglobus acetivorans.</title>
        <authorList>
            <person name="Liu D."/>
        </authorList>
    </citation>
    <scope>NUCLEOTIDE SEQUENCE [LARGE SCALE GENOMIC DNA]</scope>
    <source>
        <strain evidence="3 4">SBH6</strain>
    </source>
</reference>